<dbReference type="InterPro" id="IPR036465">
    <property type="entry name" value="vWFA_dom_sf"/>
</dbReference>
<accession>A0A6A2XV67</accession>
<dbReference type="Proteomes" id="UP000436088">
    <property type="component" value="Unassembled WGS sequence"/>
</dbReference>
<name>A0A6A2XV67_HIBSY</name>
<protein>
    <recommendedName>
        <fullName evidence="1">VWFA domain-containing protein</fullName>
    </recommendedName>
</protein>
<evidence type="ECO:0000313" key="2">
    <source>
        <dbReference type="EMBL" id="KAE8658004.1"/>
    </source>
</evidence>
<sequence length="337" mass="37154">MPEDFAKAVEDGRKLGKRIYLGKDRAVAPPKPLPAMEKSPHIYLPSGPMVYPVISDPRIVDNPDIPSYQPHVHGRLDRPALIPLQMNAINLDVDCHGDTDFVQVSGTWRVHCVMGIRSCNCPIAVPMGDQIDGGTSISIKLHWSQKSSYNDGQLTLTVPFSFPEFVNPAIRKIARKEKIHLNVNSGIATGIVQATSHPFKELKSETGEIGFLYEANVLTWFETDLSLSYSVSSSNIFGGALFSLHRYMIQIKGICSICIFSPEVSMVFRKEVIFVVDISGSMRGKSLESSKHAINTALSNLSQEDSFNIILFGDETFLFCTSMVLASEEAVERASEG</sequence>
<dbReference type="EMBL" id="VEPZ02001748">
    <property type="protein sequence ID" value="KAE8658004.1"/>
    <property type="molecule type" value="Genomic_DNA"/>
</dbReference>
<gene>
    <name evidence="2" type="ORF">F3Y22_tig00116975pilonHSYRG00038</name>
</gene>
<keyword evidence="3" id="KW-1185">Reference proteome</keyword>
<dbReference type="Gene3D" id="3.40.50.410">
    <property type="entry name" value="von Willebrand factor, type A domain"/>
    <property type="match status" value="1"/>
</dbReference>
<evidence type="ECO:0000313" key="3">
    <source>
        <dbReference type="Proteomes" id="UP000436088"/>
    </source>
</evidence>
<organism evidence="2 3">
    <name type="scientific">Hibiscus syriacus</name>
    <name type="common">Rose of Sharon</name>
    <dbReference type="NCBI Taxonomy" id="106335"/>
    <lineage>
        <taxon>Eukaryota</taxon>
        <taxon>Viridiplantae</taxon>
        <taxon>Streptophyta</taxon>
        <taxon>Embryophyta</taxon>
        <taxon>Tracheophyta</taxon>
        <taxon>Spermatophyta</taxon>
        <taxon>Magnoliopsida</taxon>
        <taxon>eudicotyledons</taxon>
        <taxon>Gunneridae</taxon>
        <taxon>Pentapetalae</taxon>
        <taxon>rosids</taxon>
        <taxon>malvids</taxon>
        <taxon>Malvales</taxon>
        <taxon>Malvaceae</taxon>
        <taxon>Malvoideae</taxon>
        <taxon>Hibiscus</taxon>
    </lineage>
</organism>
<comment type="caution">
    <text evidence="2">The sequence shown here is derived from an EMBL/GenBank/DDBJ whole genome shotgun (WGS) entry which is preliminary data.</text>
</comment>
<reference evidence="2" key="1">
    <citation type="submission" date="2019-09" db="EMBL/GenBank/DDBJ databases">
        <title>Draft genome information of white flower Hibiscus syriacus.</title>
        <authorList>
            <person name="Kim Y.-M."/>
        </authorList>
    </citation>
    <scope>NUCLEOTIDE SEQUENCE [LARGE SCALE GENOMIC DNA]</scope>
    <source>
        <strain evidence="2">YM2019G1</strain>
    </source>
</reference>
<dbReference type="PANTHER" id="PTHR46503">
    <property type="entry name" value="INTER-ALPHA-TRYPSIN INHIBITOR HEAVY CHAIN-LIKE PROTEIN"/>
    <property type="match status" value="1"/>
</dbReference>
<dbReference type="PANTHER" id="PTHR46503:SF1">
    <property type="entry name" value="INTER-ALPHA-TRYPSIN INHIBITOR HEAVY CHAIN-LIKE PROTEIN"/>
    <property type="match status" value="1"/>
</dbReference>
<dbReference type="SUPFAM" id="SSF53300">
    <property type="entry name" value="vWA-like"/>
    <property type="match status" value="1"/>
</dbReference>
<dbReference type="InterPro" id="IPR002035">
    <property type="entry name" value="VWF_A"/>
</dbReference>
<dbReference type="AlphaFoldDB" id="A0A6A2XV67"/>
<proteinExistence type="predicted"/>
<dbReference type="Pfam" id="PF13768">
    <property type="entry name" value="VWA_3"/>
    <property type="match status" value="1"/>
</dbReference>
<evidence type="ECO:0000259" key="1">
    <source>
        <dbReference type="Pfam" id="PF13768"/>
    </source>
</evidence>
<feature type="domain" description="VWFA" evidence="1">
    <location>
        <begin position="271"/>
        <end position="329"/>
    </location>
</feature>